<feature type="transmembrane region" description="Helical" evidence="6">
    <location>
        <begin position="204"/>
        <end position="226"/>
    </location>
</feature>
<evidence type="ECO:0000313" key="9">
    <source>
        <dbReference type="Proteomes" id="UP000799429"/>
    </source>
</evidence>
<feature type="transmembrane region" description="Helical" evidence="6">
    <location>
        <begin position="6"/>
        <end position="22"/>
    </location>
</feature>
<comment type="subcellular location">
    <subcellularLocation>
        <location evidence="1">Membrane</location>
        <topology evidence="1">Multi-pass membrane protein</topology>
    </subcellularLocation>
</comment>
<keyword evidence="4 6" id="KW-0472">Membrane</keyword>
<sequence length="339" mass="38641">ISTSALLAVSLLAIVVRFYIRIAIQKQFSIDDGFIIIALCCLIVAYTLIVMFILPNMYVSWAVKYPDETAGIVLPDNWLEMTFDFHKWAAVVNITLWTGILAIKFSFLFFFRNLISRIRSMTVYWWIVFVFTVGTLGYGISVYIITCPHFYSFAILECNTSAGNHLIFSHAAAQMVLDIIGDVMIVLIPIRIIWIIKVSWMQKIVLAVSLCLTIVIMITTIIRVSGIHHEGLIDFIWALYWSVISVQIGITMAAAAAFRAFFVARREDTPPSSGPRKRWYYEAKKHFWQSSTPKGWRSKLNALPSVDGEEPKQEPFMKELPKIPRAYITGIRTFFNGQG</sequence>
<feature type="transmembrane region" description="Helical" evidence="6">
    <location>
        <begin position="88"/>
        <end position="111"/>
    </location>
</feature>
<organism evidence="8 9">
    <name type="scientific">Patellaria atrata CBS 101060</name>
    <dbReference type="NCBI Taxonomy" id="1346257"/>
    <lineage>
        <taxon>Eukaryota</taxon>
        <taxon>Fungi</taxon>
        <taxon>Dikarya</taxon>
        <taxon>Ascomycota</taxon>
        <taxon>Pezizomycotina</taxon>
        <taxon>Dothideomycetes</taxon>
        <taxon>Dothideomycetes incertae sedis</taxon>
        <taxon>Patellariales</taxon>
        <taxon>Patellariaceae</taxon>
        <taxon>Patellaria</taxon>
    </lineage>
</organism>
<feature type="domain" description="Rhodopsin" evidence="7">
    <location>
        <begin position="16"/>
        <end position="262"/>
    </location>
</feature>
<dbReference type="PANTHER" id="PTHR33048">
    <property type="entry name" value="PTH11-LIKE INTEGRAL MEMBRANE PROTEIN (AFU_ORTHOLOGUE AFUA_5G11245)"/>
    <property type="match status" value="1"/>
</dbReference>
<reference evidence="8" key="1">
    <citation type="journal article" date="2020" name="Stud. Mycol.">
        <title>101 Dothideomycetes genomes: a test case for predicting lifestyles and emergence of pathogens.</title>
        <authorList>
            <person name="Haridas S."/>
            <person name="Albert R."/>
            <person name="Binder M."/>
            <person name="Bloem J."/>
            <person name="Labutti K."/>
            <person name="Salamov A."/>
            <person name="Andreopoulos B."/>
            <person name="Baker S."/>
            <person name="Barry K."/>
            <person name="Bills G."/>
            <person name="Bluhm B."/>
            <person name="Cannon C."/>
            <person name="Castanera R."/>
            <person name="Culley D."/>
            <person name="Daum C."/>
            <person name="Ezra D."/>
            <person name="Gonzalez J."/>
            <person name="Henrissat B."/>
            <person name="Kuo A."/>
            <person name="Liang C."/>
            <person name="Lipzen A."/>
            <person name="Lutzoni F."/>
            <person name="Magnuson J."/>
            <person name="Mondo S."/>
            <person name="Nolan M."/>
            <person name="Ohm R."/>
            <person name="Pangilinan J."/>
            <person name="Park H.-J."/>
            <person name="Ramirez L."/>
            <person name="Alfaro M."/>
            <person name="Sun H."/>
            <person name="Tritt A."/>
            <person name="Yoshinaga Y."/>
            <person name="Zwiers L.-H."/>
            <person name="Turgeon B."/>
            <person name="Goodwin S."/>
            <person name="Spatafora J."/>
            <person name="Crous P."/>
            <person name="Grigoriev I."/>
        </authorList>
    </citation>
    <scope>NUCLEOTIDE SEQUENCE</scope>
    <source>
        <strain evidence="8">CBS 101060</strain>
    </source>
</reference>
<evidence type="ECO:0000256" key="2">
    <source>
        <dbReference type="ARBA" id="ARBA00022692"/>
    </source>
</evidence>
<dbReference type="InterPro" id="IPR049326">
    <property type="entry name" value="Rhodopsin_dom_fungi"/>
</dbReference>
<dbReference type="Pfam" id="PF20684">
    <property type="entry name" value="Fung_rhodopsin"/>
    <property type="match status" value="1"/>
</dbReference>
<feature type="transmembrane region" description="Helical" evidence="6">
    <location>
        <begin position="123"/>
        <end position="151"/>
    </location>
</feature>
<feature type="non-terminal residue" evidence="8">
    <location>
        <position position="339"/>
    </location>
</feature>
<feature type="transmembrane region" description="Helical" evidence="6">
    <location>
        <begin position="171"/>
        <end position="192"/>
    </location>
</feature>
<dbReference type="PANTHER" id="PTHR33048:SF92">
    <property type="entry name" value="INTEGRAL MEMBRANE PROTEIN"/>
    <property type="match status" value="1"/>
</dbReference>
<gene>
    <name evidence="8" type="ORF">M501DRAFT_920098</name>
</gene>
<dbReference type="OrthoDB" id="444631at2759"/>
<name>A0A9P4S830_9PEZI</name>
<evidence type="ECO:0000256" key="6">
    <source>
        <dbReference type="SAM" id="Phobius"/>
    </source>
</evidence>
<dbReference type="Proteomes" id="UP000799429">
    <property type="component" value="Unassembled WGS sequence"/>
</dbReference>
<keyword evidence="3 6" id="KW-1133">Transmembrane helix</keyword>
<accession>A0A9P4S830</accession>
<evidence type="ECO:0000256" key="3">
    <source>
        <dbReference type="ARBA" id="ARBA00022989"/>
    </source>
</evidence>
<dbReference type="AlphaFoldDB" id="A0A9P4S830"/>
<comment type="similarity">
    <text evidence="5">Belongs to the SAT4 family.</text>
</comment>
<protein>
    <recommendedName>
        <fullName evidence="7">Rhodopsin domain-containing protein</fullName>
    </recommendedName>
</protein>
<dbReference type="EMBL" id="MU006098">
    <property type="protein sequence ID" value="KAF2837775.1"/>
    <property type="molecule type" value="Genomic_DNA"/>
</dbReference>
<proteinExistence type="inferred from homology"/>
<evidence type="ECO:0000256" key="4">
    <source>
        <dbReference type="ARBA" id="ARBA00023136"/>
    </source>
</evidence>
<keyword evidence="9" id="KW-1185">Reference proteome</keyword>
<feature type="transmembrane region" description="Helical" evidence="6">
    <location>
        <begin position="238"/>
        <end position="262"/>
    </location>
</feature>
<dbReference type="GO" id="GO:0016020">
    <property type="term" value="C:membrane"/>
    <property type="evidence" value="ECO:0007669"/>
    <property type="project" value="UniProtKB-SubCell"/>
</dbReference>
<evidence type="ECO:0000256" key="1">
    <source>
        <dbReference type="ARBA" id="ARBA00004141"/>
    </source>
</evidence>
<feature type="transmembrane region" description="Helical" evidence="6">
    <location>
        <begin position="34"/>
        <end position="54"/>
    </location>
</feature>
<dbReference type="InterPro" id="IPR052337">
    <property type="entry name" value="SAT4-like"/>
</dbReference>
<keyword evidence="2 6" id="KW-0812">Transmembrane</keyword>
<evidence type="ECO:0000259" key="7">
    <source>
        <dbReference type="Pfam" id="PF20684"/>
    </source>
</evidence>
<evidence type="ECO:0000313" key="8">
    <source>
        <dbReference type="EMBL" id="KAF2837775.1"/>
    </source>
</evidence>
<comment type="caution">
    <text evidence="8">The sequence shown here is derived from an EMBL/GenBank/DDBJ whole genome shotgun (WGS) entry which is preliminary data.</text>
</comment>
<evidence type="ECO:0000256" key="5">
    <source>
        <dbReference type="ARBA" id="ARBA00038359"/>
    </source>
</evidence>
<feature type="non-terminal residue" evidence="8">
    <location>
        <position position="1"/>
    </location>
</feature>